<dbReference type="InterPro" id="IPR002213">
    <property type="entry name" value="UDP_glucos_trans"/>
</dbReference>
<keyword evidence="4" id="KW-1185">Reference proteome</keyword>
<reference evidence="4" key="1">
    <citation type="submission" date="2024-07" db="EMBL/GenBank/DDBJ databases">
        <title>Two chromosome-level genome assemblies of Korean endemic species Abeliophyllum distichum and Forsythia ovata (Oleaceae).</title>
        <authorList>
            <person name="Jang H."/>
        </authorList>
    </citation>
    <scope>NUCLEOTIDE SEQUENCE [LARGE SCALE GENOMIC DNA]</scope>
</reference>
<name>A0ABD1XFE9_9LAMI</name>
<proteinExistence type="inferred from homology"/>
<protein>
    <submittedName>
        <fullName evidence="3">UDP-glycosyltransferase 71B2</fullName>
    </submittedName>
</protein>
<accession>A0ABD1XFE9</accession>
<dbReference type="Pfam" id="PF00201">
    <property type="entry name" value="UDPGT"/>
    <property type="match status" value="1"/>
</dbReference>
<dbReference type="Proteomes" id="UP001604277">
    <property type="component" value="Unassembled WGS sequence"/>
</dbReference>
<dbReference type="SUPFAM" id="SSF53756">
    <property type="entry name" value="UDP-Glycosyltransferase/glycogen phosphorylase"/>
    <property type="match status" value="1"/>
</dbReference>
<dbReference type="AlphaFoldDB" id="A0ABD1XFE9"/>
<keyword evidence="2" id="KW-0808">Transferase</keyword>
<evidence type="ECO:0000256" key="1">
    <source>
        <dbReference type="ARBA" id="ARBA00009995"/>
    </source>
</evidence>
<organism evidence="3 4">
    <name type="scientific">Forsythia ovata</name>
    <dbReference type="NCBI Taxonomy" id="205694"/>
    <lineage>
        <taxon>Eukaryota</taxon>
        <taxon>Viridiplantae</taxon>
        <taxon>Streptophyta</taxon>
        <taxon>Embryophyta</taxon>
        <taxon>Tracheophyta</taxon>
        <taxon>Spermatophyta</taxon>
        <taxon>Magnoliopsida</taxon>
        <taxon>eudicotyledons</taxon>
        <taxon>Gunneridae</taxon>
        <taxon>Pentapetalae</taxon>
        <taxon>asterids</taxon>
        <taxon>lamiids</taxon>
        <taxon>Lamiales</taxon>
        <taxon>Oleaceae</taxon>
        <taxon>Forsythieae</taxon>
        <taxon>Forsythia</taxon>
    </lineage>
</organism>
<dbReference type="InterPro" id="IPR050481">
    <property type="entry name" value="UDP-glycosyltransf_plant"/>
</dbReference>
<dbReference type="PANTHER" id="PTHR48048:SF45">
    <property type="entry name" value="GLYCOSYLTRANSFERASE"/>
    <property type="match status" value="1"/>
</dbReference>
<gene>
    <name evidence="3" type="ORF">Fot_04377</name>
</gene>
<dbReference type="PANTHER" id="PTHR48048">
    <property type="entry name" value="GLYCOSYLTRANSFERASE"/>
    <property type="match status" value="1"/>
</dbReference>
<dbReference type="EMBL" id="JBFOLJ010000001">
    <property type="protein sequence ID" value="KAL2559638.1"/>
    <property type="molecule type" value="Genomic_DNA"/>
</dbReference>
<sequence length="138" mass="15784">MSHPAIGGIVLHCGWNSTLESLWFRVPMVAWPMYVKQQINAFEMVVELGMAVDIKIDYKNEINMDNQVIVTCEGGIMQLMNGNEIRKKVKEMKDKSHTALMEGGSSYDFLGCLIDVIVPRSPWYNDQIRRISMIFVNN</sequence>
<dbReference type="Gene3D" id="3.40.50.2000">
    <property type="entry name" value="Glycogen Phosphorylase B"/>
    <property type="match status" value="2"/>
</dbReference>
<evidence type="ECO:0000313" key="3">
    <source>
        <dbReference type="EMBL" id="KAL2559638.1"/>
    </source>
</evidence>
<dbReference type="GO" id="GO:0016740">
    <property type="term" value="F:transferase activity"/>
    <property type="evidence" value="ECO:0007669"/>
    <property type="project" value="UniProtKB-KW"/>
</dbReference>
<evidence type="ECO:0000313" key="4">
    <source>
        <dbReference type="Proteomes" id="UP001604277"/>
    </source>
</evidence>
<comment type="caution">
    <text evidence="3">The sequence shown here is derived from an EMBL/GenBank/DDBJ whole genome shotgun (WGS) entry which is preliminary data.</text>
</comment>
<evidence type="ECO:0000256" key="2">
    <source>
        <dbReference type="ARBA" id="ARBA00022679"/>
    </source>
</evidence>
<comment type="similarity">
    <text evidence="1">Belongs to the UDP-glycosyltransferase family.</text>
</comment>